<organism evidence="2 3">
    <name type="scientific">Streptomyces himalayensis subsp. himalayensis</name>
    <dbReference type="NCBI Taxonomy" id="2756131"/>
    <lineage>
        <taxon>Bacteria</taxon>
        <taxon>Bacillati</taxon>
        <taxon>Actinomycetota</taxon>
        <taxon>Actinomycetes</taxon>
        <taxon>Kitasatosporales</taxon>
        <taxon>Streptomycetaceae</taxon>
        <taxon>Streptomyces</taxon>
        <taxon>Streptomyces himalayensis</taxon>
    </lineage>
</organism>
<name>A0A7W0DH75_9ACTN</name>
<dbReference type="SUPFAM" id="SSF53213">
    <property type="entry name" value="LigB-like"/>
    <property type="match status" value="1"/>
</dbReference>
<proteinExistence type="predicted"/>
<keyword evidence="2" id="KW-0223">Dioxygenase</keyword>
<dbReference type="Pfam" id="PF02900">
    <property type="entry name" value="LigB"/>
    <property type="match status" value="1"/>
</dbReference>
<protein>
    <submittedName>
        <fullName evidence="2">Protocatechuate 3,4-dioxygenase</fullName>
    </submittedName>
</protein>
<evidence type="ECO:0000313" key="2">
    <source>
        <dbReference type="EMBL" id="MBA2945046.1"/>
    </source>
</evidence>
<sequence>MDTRTLERAILALGKDTGLLGRFRADPAGVGAAELGLDAEWAAVIAGGDRDRLRSAGVVDGITILVSRWFADDLSDSTSSGRFHVETSTPLPDPDVPQNLVFAGGCSHVPDLLARPEVDPADAVARLTEGYQRLAERISAADPDVLIVTADCHFQSFRTGAFVIGTGKEHVGSMEFFKRPDLDLTLTGAPDYARAMVNAIRAEGMEVEESEQIDLDHGLIVPLRQLLPRPDLPVIPIITQPARSFSPFGARAFGEVLRCVVDGRDLKVAMLATGGLSHWLDPGKFGGVDVEFDTYILEMLQAGRGPDLANLEPYALLDHGQYEFPNWLIMLGLTGPGVRGEVLAYEPMEASGGGWTVVDMLLPEREPSEAGGRD</sequence>
<keyword evidence="2" id="KW-0560">Oxidoreductase</keyword>
<dbReference type="GO" id="GO:0016702">
    <property type="term" value="F:oxidoreductase activity, acting on single donors with incorporation of molecular oxygen, incorporation of two atoms of oxygen"/>
    <property type="evidence" value="ECO:0007669"/>
    <property type="project" value="UniProtKB-ARBA"/>
</dbReference>
<dbReference type="EMBL" id="JACEHE010000002">
    <property type="protein sequence ID" value="MBA2945046.1"/>
    <property type="molecule type" value="Genomic_DNA"/>
</dbReference>
<reference evidence="2 3" key="1">
    <citation type="submission" date="2020-07" db="EMBL/GenBank/DDBJ databases">
        <title>Streptomyces isolated from Indian soil.</title>
        <authorList>
            <person name="Mandal S."/>
            <person name="Maiti P.K."/>
        </authorList>
    </citation>
    <scope>NUCLEOTIDE SEQUENCE [LARGE SCALE GENOMIC DNA]</scope>
    <source>
        <strain evidence="2 3">PSKA28</strain>
    </source>
</reference>
<evidence type="ECO:0000259" key="1">
    <source>
        <dbReference type="Pfam" id="PF02900"/>
    </source>
</evidence>
<gene>
    <name evidence="2" type="ORF">H1D24_04190</name>
</gene>
<evidence type="ECO:0000313" key="3">
    <source>
        <dbReference type="Proteomes" id="UP000545761"/>
    </source>
</evidence>
<accession>A0A7W0DH75</accession>
<dbReference type="GO" id="GO:0008198">
    <property type="term" value="F:ferrous iron binding"/>
    <property type="evidence" value="ECO:0007669"/>
    <property type="project" value="InterPro"/>
</dbReference>
<dbReference type="RefSeq" id="WP_181655995.1">
    <property type="nucleotide sequence ID" value="NZ_JACEHE010000002.1"/>
</dbReference>
<dbReference type="InterPro" id="IPR004183">
    <property type="entry name" value="Xdiol_dOase_suB"/>
</dbReference>
<feature type="domain" description="Extradiol ring-cleavage dioxygenase class III enzyme subunit B" evidence="1">
    <location>
        <begin position="106"/>
        <end position="351"/>
    </location>
</feature>
<dbReference type="AlphaFoldDB" id="A0A7W0DH75"/>
<dbReference type="Gene3D" id="3.40.830.10">
    <property type="entry name" value="LigB-like"/>
    <property type="match status" value="1"/>
</dbReference>
<comment type="caution">
    <text evidence="2">The sequence shown here is derived from an EMBL/GenBank/DDBJ whole genome shotgun (WGS) entry which is preliminary data.</text>
</comment>
<dbReference type="Proteomes" id="UP000545761">
    <property type="component" value="Unassembled WGS sequence"/>
</dbReference>